<organism evidence="1 2">
    <name type="scientific">Blastopirellula marina DSM 3645</name>
    <dbReference type="NCBI Taxonomy" id="314230"/>
    <lineage>
        <taxon>Bacteria</taxon>
        <taxon>Pseudomonadati</taxon>
        <taxon>Planctomycetota</taxon>
        <taxon>Planctomycetia</taxon>
        <taxon>Pirellulales</taxon>
        <taxon>Pirellulaceae</taxon>
        <taxon>Blastopirellula</taxon>
    </lineage>
</organism>
<evidence type="ECO:0000313" key="2">
    <source>
        <dbReference type="Proteomes" id="UP000004358"/>
    </source>
</evidence>
<reference evidence="1 2" key="1">
    <citation type="submission" date="2006-02" db="EMBL/GenBank/DDBJ databases">
        <authorList>
            <person name="Amann R."/>
            <person name="Ferriera S."/>
            <person name="Johnson J."/>
            <person name="Kravitz S."/>
            <person name="Halpern A."/>
            <person name="Remington K."/>
            <person name="Beeson K."/>
            <person name="Tran B."/>
            <person name="Rogers Y.-H."/>
            <person name="Friedman R."/>
            <person name="Venter J.C."/>
        </authorList>
    </citation>
    <scope>NUCLEOTIDE SEQUENCE [LARGE SCALE GENOMIC DNA]</scope>
    <source>
        <strain evidence="1 2">DSM 3645</strain>
    </source>
</reference>
<proteinExistence type="predicted"/>
<dbReference type="EMBL" id="AANZ01000014">
    <property type="protein sequence ID" value="EAQ79458.1"/>
    <property type="molecule type" value="Genomic_DNA"/>
</dbReference>
<comment type="caution">
    <text evidence="1">The sequence shown here is derived from an EMBL/GenBank/DDBJ whole genome shotgun (WGS) entry which is preliminary data.</text>
</comment>
<sequence>MSGVRVPHRPLAFFSGKTCLSPLGLQA</sequence>
<name>A3ZVW2_9BACT</name>
<dbReference type="AlphaFoldDB" id="A3ZVW2"/>
<dbReference type="HOGENOM" id="CLU_3414557_0_0_0"/>
<dbReference type="Proteomes" id="UP000004358">
    <property type="component" value="Unassembled WGS sequence"/>
</dbReference>
<accession>A3ZVW2</accession>
<gene>
    <name evidence="1" type="ORF">DSM3645_03243</name>
</gene>
<protein>
    <submittedName>
        <fullName evidence="1">Uncharacterized protein</fullName>
    </submittedName>
</protein>
<evidence type="ECO:0000313" key="1">
    <source>
        <dbReference type="EMBL" id="EAQ79458.1"/>
    </source>
</evidence>